<accession>A0A0K1QER5</accession>
<dbReference type="KEGG" id="llu:AKJ09_10912"/>
<name>A0A0K1QER5_9BACT</name>
<dbReference type="PROSITE" id="PS51257">
    <property type="entry name" value="PROKAR_LIPOPROTEIN"/>
    <property type="match status" value="1"/>
</dbReference>
<evidence type="ECO:0000313" key="2">
    <source>
        <dbReference type="Proteomes" id="UP000064967"/>
    </source>
</evidence>
<reference evidence="1 2" key="1">
    <citation type="submission" date="2015-08" db="EMBL/GenBank/DDBJ databases">
        <authorList>
            <person name="Babu N.S."/>
            <person name="Beckwith C.J."/>
            <person name="Beseler K.G."/>
            <person name="Brison A."/>
            <person name="Carone J.V."/>
            <person name="Caskin T.P."/>
            <person name="Diamond M."/>
            <person name="Durham M.E."/>
            <person name="Foxe J.M."/>
            <person name="Go M."/>
            <person name="Henderson B.A."/>
            <person name="Jones I.B."/>
            <person name="McGettigan J.A."/>
            <person name="Micheletti S.J."/>
            <person name="Nasrallah M.E."/>
            <person name="Ortiz D."/>
            <person name="Piller C.R."/>
            <person name="Privatt S.R."/>
            <person name="Schneider S.L."/>
            <person name="Sharp S."/>
            <person name="Smith T.C."/>
            <person name="Stanton J.D."/>
            <person name="Ullery H.E."/>
            <person name="Wilson R.J."/>
            <person name="Serrano M.G."/>
            <person name="Buck G."/>
            <person name="Lee V."/>
            <person name="Wang Y."/>
            <person name="Carvalho R."/>
            <person name="Voegtly L."/>
            <person name="Shi R."/>
            <person name="Duckworth R."/>
            <person name="Johnson A."/>
            <person name="Loviza R."/>
            <person name="Walstead R."/>
            <person name="Shah Z."/>
            <person name="Kiflezghi M."/>
            <person name="Wade K."/>
            <person name="Ball S.L."/>
            <person name="Bradley K.W."/>
            <person name="Asai D.J."/>
            <person name="Bowman C.A."/>
            <person name="Russell D.A."/>
            <person name="Pope W.H."/>
            <person name="Jacobs-Sera D."/>
            <person name="Hendrix R.W."/>
            <person name="Hatfull G.F."/>
        </authorList>
    </citation>
    <scope>NUCLEOTIDE SEQUENCE [LARGE SCALE GENOMIC DNA]</scope>
    <source>
        <strain evidence="1 2">DSM 27648</strain>
    </source>
</reference>
<keyword evidence="2" id="KW-1185">Reference proteome</keyword>
<evidence type="ECO:0000313" key="1">
    <source>
        <dbReference type="EMBL" id="AKV04249.1"/>
    </source>
</evidence>
<sequence>MRTASVASLGIGALAFVIGTFGAACKGPRSKSEVLRDALVDDNASAIADATKGLPSCPEAAPVALAVGQPSPLEKGCLSEIANALGSKAGFTSSPPDQASAATAAVVLLRDGRGDWLGSSDRWLDTVKTGKGSGADSLRLAMARRMVEAAPLVGKKIDDDKDALAAMKSIAMAVPGACVTYHLLGTGADPNALAPELTAEHSACVQHDLARREGMGPSYGAGTFRALEGSLALWREAERALRLGVASSAPAAQTALTSKLATVEKATSEIAAKKLPGTVTQRSLEALGAVHADAGVILWRDAGAAPEAGAAPLKKSF</sequence>
<proteinExistence type="predicted"/>
<dbReference type="RefSeq" id="WP_146654889.1">
    <property type="nucleotide sequence ID" value="NZ_CP012333.1"/>
</dbReference>
<dbReference type="AlphaFoldDB" id="A0A0K1QER5"/>
<organism evidence="1 2">
    <name type="scientific">Labilithrix luteola</name>
    <dbReference type="NCBI Taxonomy" id="1391654"/>
    <lineage>
        <taxon>Bacteria</taxon>
        <taxon>Pseudomonadati</taxon>
        <taxon>Myxococcota</taxon>
        <taxon>Polyangia</taxon>
        <taxon>Polyangiales</taxon>
        <taxon>Labilitrichaceae</taxon>
        <taxon>Labilithrix</taxon>
    </lineage>
</organism>
<dbReference type="EMBL" id="CP012333">
    <property type="protein sequence ID" value="AKV04249.1"/>
    <property type="molecule type" value="Genomic_DNA"/>
</dbReference>
<dbReference type="Proteomes" id="UP000064967">
    <property type="component" value="Chromosome"/>
</dbReference>
<gene>
    <name evidence="1" type="ORF">AKJ09_10912</name>
</gene>
<evidence type="ECO:0008006" key="3">
    <source>
        <dbReference type="Google" id="ProtNLM"/>
    </source>
</evidence>
<protein>
    <recommendedName>
        <fullName evidence="3">Lipoprotein</fullName>
    </recommendedName>
</protein>